<dbReference type="OrthoDB" id="9784844at2"/>
<dbReference type="Pfam" id="PF06161">
    <property type="entry name" value="DUF975"/>
    <property type="match status" value="1"/>
</dbReference>
<organism evidence="2 3">
    <name type="scientific">Clostridium isatidis</name>
    <dbReference type="NCBI Taxonomy" id="182773"/>
    <lineage>
        <taxon>Bacteria</taxon>
        <taxon>Bacillati</taxon>
        <taxon>Bacillota</taxon>
        <taxon>Clostridia</taxon>
        <taxon>Eubacteriales</taxon>
        <taxon>Clostridiaceae</taxon>
        <taxon>Clostridium</taxon>
    </lineage>
</organism>
<protein>
    <recommendedName>
        <fullName evidence="4">DUF975 domain-containing protein</fullName>
    </recommendedName>
</protein>
<proteinExistence type="predicted"/>
<dbReference type="InterPro" id="IPR010380">
    <property type="entry name" value="DUF975"/>
</dbReference>
<gene>
    <name evidence="2" type="ORF">BEN51_06115</name>
</gene>
<dbReference type="EMBL" id="CP016786">
    <property type="protein sequence ID" value="ASW43066.1"/>
    <property type="molecule type" value="Genomic_DNA"/>
</dbReference>
<dbReference type="PANTHER" id="PTHR40076:SF1">
    <property type="entry name" value="MEMBRANE PROTEIN"/>
    <property type="match status" value="1"/>
</dbReference>
<keyword evidence="1" id="KW-0472">Membrane</keyword>
<keyword evidence="1" id="KW-1133">Transmembrane helix</keyword>
<evidence type="ECO:0000313" key="3">
    <source>
        <dbReference type="Proteomes" id="UP000264883"/>
    </source>
</evidence>
<keyword evidence="1" id="KW-0812">Transmembrane</keyword>
<keyword evidence="3" id="KW-1185">Reference proteome</keyword>
<sequence>MLLAVLTVLVFSIITNTSHFIEIGNKISIFFSSNDYFKSIFFDRSLTDKILLKLVSLDLLLGGLLNTGLCKFLLNYSKSNIETKCLKESKKMMESNKFDFFILDLSFIGWDILSLLTFGIAGLFIAPYKKLTETHFYLALKDSYY</sequence>
<dbReference type="AlphaFoldDB" id="A0A343JC08"/>
<name>A0A343JC08_9CLOT</name>
<dbReference type="Proteomes" id="UP000264883">
    <property type="component" value="Chromosome"/>
</dbReference>
<dbReference type="RefSeq" id="WP_119865205.1">
    <property type="nucleotide sequence ID" value="NZ_CP016786.1"/>
</dbReference>
<dbReference type="KEGG" id="cia:BEN51_06115"/>
<accession>A0A343JC08</accession>
<feature type="transmembrane region" description="Helical" evidence="1">
    <location>
        <begin position="100"/>
        <end position="126"/>
    </location>
</feature>
<dbReference type="PANTHER" id="PTHR40076">
    <property type="entry name" value="MEMBRANE PROTEIN-RELATED"/>
    <property type="match status" value="1"/>
</dbReference>
<evidence type="ECO:0008006" key="4">
    <source>
        <dbReference type="Google" id="ProtNLM"/>
    </source>
</evidence>
<evidence type="ECO:0000256" key="1">
    <source>
        <dbReference type="SAM" id="Phobius"/>
    </source>
</evidence>
<evidence type="ECO:0000313" key="2">
    <source>
        <dbReference type="EMBL" id="ASW43066.1"/>
    </source>
</evidence>
<reference evidence="2 3" key="1">
    <citation type="submission" date="2016-08" db="EMBL/GenBank/DDBJ databases">
        <title>Complete Genome Sequence Of The Indigo Reducing Clostridium isatidis DSM15098.</title>
        <authorList>
            <person name="Little G.T."/>
            <person name="Minton N.P."/>
        </authorList>
    </citation>
    <scope>NUCLEOTIDE SEQUENCE [LARGE SCALE GENOMIC DNA]</scope>
    <source>
        <strain evidence="2 3">DSM 15098</strain>
    </source>
</reference>